<name>A0A8X6Y1V4_9ARAC</name>
<evidence type="ECO:0008006" key="4">
    <source>
        <dbReference type="Google" id="ProtNLM"/>
    </source>
</evidence>
<dbReference type="Proteomes" id="UP000886998">
    <property type="component" value="Unassembled WGS sequence"/>
</dbReference>
<feature type="signal peptide" evidence="1">
    <location>
        <begin position="1"/>
        <end position="19"/>
    </location>
</feature>
<sequence length="69" mass="7700">MSSSSLLAVLVALTCRNQGEDVALTAAPPLPRLTICQEGNALMNNATVYRMEVFWIEWVKVPMSWCEKD</sequence>
<keyword evidence="1" id="KW-0732">Signal</keyword>
<reference evidence="2" key="1">
    <citation type="submission" date="2020-08" db="EMBL/GenBank/DDBJ databases">
        <title>Multicomponent nature underlies the extraordinary mechanical properties of spider dragline silk.</title>
        <authorList>
            <person name="Kono N."/>
            <person name="Nakamura H."/>
            <person name="Mori M."/>
            <person name="Yoshida Y."/>
            <person name="Ohtoshi R."/>
            <person name="Malay A.D."/>
            <person name="Moran D.A.P."/>
            <person name="Tomita M."/>
            <person name="Numata K."/>
            <person name="Arakawa K."/>
        </authorList>
    </citation>
    <scope>NUCLEOTIDE SEQUENCE</scope>
</reference>
<comment type="caution">
    <text evidence="2">The sequence shown here is derived from an EMBL/GenBank/DDBJ whole genome shotgun (WGS) entry which is preliminary data.</text>
</comment>
<proteinExistence type="predicted"/>
<organism evidence="2 3">
    <name type="scientific">Trichonephila inaurata madagascariensis</name>
    <dbReference type="NCBI Taxonomy" id="2747483"/>
    <lineage>
        <taxon>Eukaryota</taxon>
        <taxon>Metazoa</taxon>
        <taxon>Ecdysozoa</taxon>
        <taxon>Arthropoda</taxon>
        <taxon>Chelicerata</taxon>
        <taxon>Arachnida</taxon>
        <taxon>Araneae</taxon>
        <taxon>Araneomorphae</taxon>
        <taxon>Entelegynae</taxon>
        <taxon>Araneoidea</taxon>
        <taxon>Nephilidae</taxon>
        <taxon>Trichonephila</taxon>
        <taxon>Trichonephila inaurata</taxon>
    </lineage>
</organism>
<evidence type="ECO:0000313" key="3">
    <source>
        <dbReference type="Proteomes" id="UP000886998"/>
    </source>
</evidence>
<accession>A0A8X6Y1V4</accession>
<evidence type="ECO:0000256" key="1">
    <source>
        <dbReference type="SAM" id="SignalP"/>
    </source>
</evidence>
<dbReference type="AlphaFoldDB" id="A0A8X6Y1V4"/>
<gene>
    <name evidence="2" type="ORF">TNIN_278831</name>
</gene>
<evidence type="ECO:0000313" key="2">
    <source>
        <dbReference type="EMBL" id="GFY62850.1"/>
    </source>
</evidence>
<feature type="chain" id="PRO_5036489073" description="Secreted protein" evidence="1">
    <location>
        <begin position="20"/>
        <end position="69"/>
    </location>
</feature>
<keyword evidence="3" id="KW-1185">Reference proteome</keyword>
<protein>
    <recommendedName>
        <fullName evidence="4">Secreted protein</fullName>
    </recommendedName>
</protein>
<dbReference type="EMBL" id="BMAV01014440">
    <property type="protein sequence ID" value="GFY62850.1"/>
    <property type="molecule type" value="Genomic_DNA"/>
</dbReference>